<reference evidence="8 9" key="1">
    <citation type="submission" date="2018-11" db="EMBL/GenBank/DDBJ databases">
        <title>Lysobacter cryohumiis sp. nov., isolated from soil in the Tianshan Mountains, Xinjiang, China.</title>
        <authorList>
            <person name="Luo Y."/>
            <person name="Sheng H."/>
        </authorList>
    </citation>
    <scope>NUCLEOTIDE SEQUENCE [LARGE SCALE GENOMIC DNA]</scope>
    <source>
        <strain evidence="8 9">ZS60</strain>
    </source>
</reference>
<dbReference type="GO" id="GO:0030170">
    <property type="term" value="F:pyridoxal phosphate binding"/>
    <property type="evidence" value="ECO:0007669"/>
    <property type="project" value="InterPro"/>
</dbReference>
<comment type="cofactor">
    <cofactor evidence="1 6 7">
        <name>pyridoxal 5'-phosphate</name>
        <dbReference type="ChEBI" id="CHEBI:597326"/>
    </cofactor>
</comment>
<evidence type="ECO:0000256" key="7">
    <source>
        <dbReference type="RuleBase" id="RU000382"/>
    </source>
</evidence>
<evidence type="ECO:0000313" key="9">
    <source>
        <dbReference type="Proteomes" id="UP000267049"/>
    </source>
</evidence>
<dbReference type="SUPFAM" id="SSF53383">
    <property type="entry name" value="PLP-dependent transferases"/>
    <property type="match status" value="1"/>
</dbReference>
<gene>
    <name evidence="8" type="ORF">EER27_15680</name>
</gene>
<dbReference type="OrthoDB" id="9803665at2"/>
<comment type="caution">
    <text evidence="8">The sequence shown here is derived from an EMBL/GenBank/DDBJ whole genome shotgun (WGS) entry which is preliminary data.</text>
</comment>
<keyword evidence="8" id="KW-0808">Transferase</keyword>
<evidence type="ECO:0000256" key="3">
    <source>
        <dbReference type="ARBA" id="ARBA00022793"/>
    </source>
</evidence>
<dbReference type="Gene3D" id="3.90.1150.10">
    <property type="entry name" value="Aspartate Aminotransferase, domain 1"/>
    <property type="match status" value="1"/>
</dbReference>
<name>A0A3M8SRH3_9GAMM</name>
<feature type="modified residue" description="N6-(pyridoxal phosphate)lysine" evidence="6">
    <location>
        <position position="293"/>
    </location>
</feature>
<evidence type="ECO:0000256" key="5">
    <source>
        <dbReference type="ARBA" id="ARBA00023239"/>
    </source>
</evidence>
<dbReference type="PANTHER" id="PTHR11999:SF70">
    <property type="entry name" value="MIP05841P"/>
    <property type="match status" value="1"/>
</dbReference>
<dbReference type="EMBL" id="RIBS01000010">
    <property type="protein sequence ID" value="RNF82086.1"/>
    <property type="molecule type" value="Genomic_DNA"/>
</dbReference>
<keyword evidence="3" id="KW-0210">Decarboxylase</keyword>
<dbReference type="InterPro" id="IPR015421">
    <property type="entry name" value="PyrdxlP-dep_Trfase_major"/>
</dbReference>
<dbReference type="Pfam" id="PF00282">
    <property type="entry name" value="Pyridoxal_deC"/>
    <property type="match status" value="1"/>
</dbReference>
<evidence type="ECO:0000256" key="1">
    <source>
        <dbReference type="ARBA" id="ARBA00001933"/>
    </source>
</evidence>
<dbReference type="InterPro" id="IPR015424">
    <property type="entry name" value="PyrdxlP-dep_Trfase"/>
</dbReference>
<evidence type="ECO:0000313" key="8">
    <source>
        <dbReference type="EMBL" id="RNF82086.1"/>
    </source>
</evidence>
<dbReference type="GO" id="GO:0008483">
    <property type="term" value="F:transaminase activity"/>
    <property type="evidence" value="ECO:0007669"/>
    <property type="project" value="UniProtKB-KW"/>
</dbReference>
<dbReference type="Proteomes" id="UP000267049">
    <property type="component" value="Unassembled WGS sequence"/>
</dbReference>
<evidence type="ECO:0000256" key="4">
    <source>
        <dbReference type="ARBA" id="ARBA00022898"/>
    </source>
</evidence>
<keyword evidence="5 7" id="KW-0456">Lyase</keyword>
<keyword evidence="9" id="KW-1185">Reference proteome</keyword>
<keyword evidence="8" id="KW-0032">Aminotransferase</keyword>
<organism evidence="8 9">
    <name type="scientific">Montanilutibacter psychrotolerans</name>
    <dbReference type="NCBI Taxonomy" id="1327343"/>
    <lineage>
        <taxon>Bacteria</taxon>
        <taxon>Pseudomonadati</taxon>
        <taxon>Pseudomonadota</taxon>
        <taxon>Gammaproteobacteria</taxon>
        <taxon>Lysobacterales</taxon>
        <taxon>Lysobacteraceae</taxon>
        <taxon>Montanilutibacter</taxon>
    </lineage>
</organism>
<dbReference type="Gene3D" id="3.40.640.10">
    <property type="entry name" value="Type I PLP-dependent aspartate aminotransferase-like (Major domain)"/>
    <property type="match status" value="1"/>
</dbReference>
<accession>A0A3M8SRH3</accession>
<dbReference type="InterPro" id="IPR015422">
    <property type="entry name" value="PyrdxlP-dep_Trfase_small"/>
</dbReference>
<protein>
    <submittedName>
        <fullName evidence="8">Aspartate aminotransferase family protein</fullName>
    </submittedName>
</protein>
<proteinExistence type="inferred from homology"/>
<dbReference type="InterPro" id="IPR002129">
    <property type="entry name" value="PyrdxlP-dep_de-COase"/>
</dbReference>
<dbReference type="InterPro" id="IPR010977">
    <property type="entry name" value="Aromatic_deC"/>
</dbReference>
<comment type="similarity">
    <text evidence="2 7">Belongs to the group II decarboxylase family.</text>
</comment>
<dbReference type="PANTHER" id="PTHR11999">
    <property type="entry name" value="GROUP II PYRIDOXAL-5-PHOSPHATE DECARBOXYLASE"/>
    <property type="match status" value="1"/>
</dbReference>
<sequence length="466" mass="49950">MADDRFPPLLERAQAHALDYLQLLPDREVLARASRDELLAALHQPLAARGEPGAAVIDLLAAQAQRGAGACSSPRYFGFVIGGSHPVALATDWLVSTWDQNAGIYVISPLVSVVEEVAGQWLLALFDLPRESSVGFATGCQMANFTCLAAARHAMLRRVGWDVEGDGLYGAPRLNVVASAESHVTIDVALRYLGLGTNAIRRVPADAQGRMYADRLGELLATLEGPTIVCAQAGNVNTGAFDPLRDIAALTRAHGAWLHVDGAFGLWARASRGLRGLADGIELADSWATDAHKWLNVPYDCGVAIVRHADDHRAAMTSTAAYLVQTQGPERDAVDWVPEFSRRARGVPVYATLRALGGEGVEELVDRNCARARQMAEILADEAGVQVLNDVVLNQVLVRFGDDDELTRQVIAGVQQDGTCWLGGTTWHDLAAMRISVSNWATSAEDVAISAAGIVRVFRALRGDGP</sequence>
<evidence type="ECO:0000256" key="2">
    <source>
        <dbReference type="ARBA" id="ARBA00009533"/>
    </source>
</evidence>
<dbReference type="AlphaFoldDB" id="A0A3M8SRH3"/>
<dbReference type="RefSeq" id="WP_123089084.1">
    <property type="nucleotide sequence ID" value="NZ_RIBS01000010.1"/>
</dbReference>
<evidence type="ECO:0000256" key="6">
    <source>
        <dbReference type="PIRSR" id="PIRSR602129-50"/>
    </source>
</evidence>
<keyword evidence="4 6" id="KW-0663">Pyridoxal phosphate</keyword>
<dbReference type="GO" id="GO:0019752">
    <property type="term" value="P:carboxylic acid metabolic process"/>
    <property type="evidence" value="ECO:0007669"/>
    <property type="project" value="InterPro"/>
</dbReference>
<dbReference type="GO" id="GO:0016831">
    <property type="term" value="F:carboxy-lyase activity"/>
    <property type="evidence" value="ECO:0007669"/>
    <property type="project" value="UniProtKB-KW"/>
</dbReference>